<reference evidence="3" key="1">
    <citation type="journal article" date="2014" name="Int. J. Syst. Evol. Microbiol.">
        <title>Complete genome sequence of Corynebacterium casei LMG S-19264T (=DSM 44701T), isolated from a smear-ripened cheese.</title>
        <authorList>
            <consortium name="US DOE Joint Genome Institute (JGI-PGF)"/>
            <person name="Walter F."/>
            <person name="Albersmeier A."/>
            <person name="Kalinowski J."/>
            <person name="Ruckert C."/>
        </authorList>
    </citation>
    <scope>NUCLEOTIDE SEQUENCE</scope>
    <source>
        <strain evidence="3">JCM 11219</strain>
    </source>
</reference>
<dbReference type="EMBL" id="BMNM01000003">
    <property type="protein sequence ID" value="GGI74712.1"/>
    <property type="molecule type" value="Genomic_DNA"/>
</dbReference>
<protein>
    <submittedName>
        <fullName evidence="3">5-methyltetrahydropteroyltriglutamate--homocysteine S-methyltransferase</fullName>
    </submittedName>
</protein>
<dbReference type="Proteomes" id="UP000657075">
    <property type="component" value="Unassembled WGS sequence"/>
</dbReference>
<dbReference type="InterPro" id="IPR038071">
    <property type="entry name" value="UROD/MetE-like_sf"/>
</dbReference>
<evidence type="ECO:0000313" key="5">
    <source>
        <dbReference type="Proteomes" id="UP001060771"/>
    </source>
</evidence>
<evidence type="ECO:0000313" key="2">
    <source>
        <dbReference type="EMBL" id="BDR92321.1"/>
    </source>
</evidence>
<dbReference type="GeneID" id="76206961"/>
<evidence type="ECO:0000313" key="4">
    <source>
        <dbReference type="Proteomes" id="UP000657075"/>
    </source>
</evidence>
<dbReference type="GO" id="GO:0003871">
    <property type="term" value="F:5-methyltetrahydropteroyltriglutamate-homocysteine S-methyltransferase activity"/>
    <property type="evidence" value="ECO:0007669"/>
    <property type="project" value="InterPro"/>
</dbReference>
<keyword evidence="5" id="KW-1185">Reference proteome</keyword>
<evidence type="ECO:0000313" key="3">
    <source>
        <dbReference type="EMBL" id="GGI74712.1"/>
    </source>
</evidence>
<dbReference type="SUPFAM" id="SSF51726">
    <property type="entry name" value="UROD/MetE-like"/>
    <property type="match status" value="1"/>
</dbReference>
<reference evidence="5" key="3">
    <citation type="submission" date="2022-09" db="EMBL/GenBank/DDBJ databases">
        <title>Complete genome sequence of Vulcanisaeta souniana.</title>
        <authorList>
            <person name="Kato S."/>
            <person name="Itoh T."/>
            <person name="Ohkuma M."/>
        </authorList>
    </citation>
    <scope>NUCLEOTIDE SEQUENCE [LARGE SCALE GENOMIC DNA]</scope>
    <source>
        <strain evidence="5">JCM 11219</strain>
    </source>
</reference>
<sequence length="368" mass="41802">MGSSEVRTTHVGSLPRPLNLASQDLDKAIEDIVRAQVEIGLDEVNDGEYRRQSFISDLTELPGFGVTELYWENSAGDRRFIPVISRTIGYDPNKPILAREVDGIKRALEKIGVRRRIKVTILAPSFMARVYPDPDWIPARPRELIEKYRQQVRQYYPTIDDYLDDVKRIIINEVRAALDAGADVIQFDAPDILQFDVYGEYNPDKNRARDRVRRAVELNNELLSKLPAEYLEIHSCWGNFNNSQFNTLGHYDDALPELYDLKVGVLGPFEVFDGIRDFEELKYFKQYAVPKDKKLALGIVSVKSRNVEPVEVIRRRYEAALGVVNDDPSKLMVAPGCGFASSATNPVQTPESARRKLRNMVLAVKGSQ</sequence>
<dbReference type="InterPro" id="IPR002629">
    <property type="entry name" value="Met_Synth_C/arc"/>
</dbReference>
<dbReference type="Gene3D" id="3.20.20.210">
    <property type="match status" value="1"/>
</dbReference>
<dbReference type="PANTHER" id="PTHR43844:SF2">
    <property type="entry name" value="SYNTHASE, VITAMIN-B12 INDEPENDENT, PUTATIVE (AFU_ORTHOLOGUE AFUA_3G12060)-RELATED"/>
    <property type="match status" value="1"/>
</dbReference>
<reference evidence="3" key="2">
    <citation type="submission" date="2020-09" db="EMBL/GenBank/DDBJ databases">
        <authorList>
            <person name="Sun Q."/>
            <person name="Ohkuma M."/>
        </authorList>
    </citation>
    <scope>NUCLEOTIDE SEQUENCE</scope>
    <source>
        <strain evidence="3">JCM 11219</strain>
    </source>
</reference>
<organism evidence="3 4">
    <name type="scientific">Vulcanisaeta souniana JCM 11219</name>
    <dbReference type="NCBI Taxonomy" id="1293586"/>
    <lineage>
        <taxon>Archaea</taxon>
        <taxon>Thermoproteota</taxon>
        <taxon>Thermoprotei</taxon>
        <taxon>Thermoproteales</taxon>
        <taxon>Thermoproteaceae</taxon>
        <taxon>Vulcanisaeta</taxon>
    </lineage>
</organism>
<dbReference type="Pfam" id="PF01717">
    <property type="entry name" value="Meth_synt_2"/>
    <property type="match status" value="1"/>
</dbReference>
<evidence type="ECO:0000259" key="1">
    <source>
        <dbReference type="Pfam" id="PF01717"/>
    </source>
</evidence>
<dbReference type="AlphaFoldDB" id="A0A830E1Y1"/>
<dbReference type="GO" id="GO:0008270">
    <property type="term" value="F:zinc ion binding"/>
    <property type="evidence" value="ECO:0007669"/>
    <property type="project" value="InterPro"/>
</dbReference>
<dbReference type="PANTHER" id="PTHR43844">
    <property type="entry name" value="METHIONINE SYNTHASE"/>
    <property type="match status" value="1"/>
</dbReference>
<dbReference type="EMBL" id="AP026830">
    <property type="protein sequence ID" value="BDR92321.1"/>
    <property type="molecule type" value="Genomic_DNA"/>
</dbReference>
<name>A0A830E1Y1_9CREN</name>
<gene>
    <name evidence="3" type="primary">metE</name>
    <name evidence="3" type="ORF">GCM10007112_09320</name>
    <name evidence="2" type="ORF">Vsou_14140</name>
</gene>
<reference evidence="2" key="4">
    <citation type="journal article" date="2023" name="Microbiol. Resour. Announc.">
        <title>Complete Genome Sequence of Vulcanisaeta souniana Strain IC-059, a Hyperthermophilic Archaeon Isolated from Hot Spring Water in Japan.</title>
        <authorList>
            <person name="Kato S."/>
            <person name="Itoh T."/>
            <person name="Wu L."/>
            <person name="Ma J."/>
            <person name="Ohkuma M."/>
        </authorList>
    </citation>
    <scope>NUCLEOTIDE SEQUENCE</scope>
    <source>
        <strain evidence="2">JCM 11219</strain>
    </source>
</reference>
<proteinExistence type="predicted"/>
<dbReference type="GO" id="GO:0009086">
    <property type="term" value="P:methionine biosynthetic process"/>
    <property type="evidence" value="ECO:0007669"/>
    <property type="project" value="InterPro"/>
</dbReference>
<accession>A0A830E1Y1</accession>
<dbReference type="Proteomes" id="UP001060771">
    <property type="component" value="Chromosome"/>
</dbReference>
<dbReference type="OrthoDB" id="17656at2157"/>
<dbReference type="RefSeq" id="WP_188602897.1">
    <property type="nucleotide sequence ID" value="NZ_AP026830.1"/>
</dbReference>
<feature type="domain" description="Cobalamin-independent methionine synthase MetE C-terminal/archaeal" evidence="1">
    <location>
        <begin position="168"/>
        <end position="364"/>
    </location>
</feature>